<evidence type="ECO:0000259" key="1">
    <source>
        <dbReference type="Pfam" id="PF00534"/>
    </source>
</evidence>
<keyword evidence="4" id="KW-1185">Reference proteome</keyword>
<name>A0A540VIR0_9CHLR</name>
<dbReference type="RefSeq" id="WP_141609344.1">
    <property type="nucleotide sequence ID" value="NZ_VIGC02000007.1"/>
</dbReference>
<feature type="domain" description="Glycosyl transferase family 1" evidence="1">
    <location>
        <begin position="232"/>
        <end position="385"/>
    </location>
</feature>
<dbReference type="Proteomes" id="UP000317371">
    <property type="component" value="Unassembled WGS sequence"/>
</dbReference>
<dbReference type="PANTHER" id="PTHR12526:SF638">
    <property type="entry name" value="SPORE COAT PROTEIN SA"/>
    <property type="match status" value="1"/>
</dbReference>
<proteinExistence type="predicted"/>
<dbReference type="FunCoup" id="A0A540VIR0">
    <property type="interactions" value="21"/>
</dbReference>
<keyword evidence="3" id="KW-0808">Transferase</keyword>
<dbReference type="SUPFAM" id="SSF53756">
    <property type="entry name" value="UDP-Glycosyltransferase/glycogen phosphorylase"/>
    <property type="match status" value="1"/>
</dbReference>
<feature type="domain" description="Glycosyltransferase subfamily 4-like N-terminal" evidence="2">
    <location>
        <begin position="33"/>
        <end position="214"/>
    </location>
</feature>
<dbReference type="InterPro" id="IPR001296">
    <property type="entry name" value="Glyco_trans_1"/>
</dbReference>
<dbReference type="OrthoDB" id="9769555at2"/>
<sequence length="419" mass="47987">MLAYQQPYTEPVHDRKRMLRVLMLSWEYPPYIVGGMGSHVAGLVPRLGGLATDHGRQQVDLITTRYAGGYAVETVNDFVTVHRLDLPPLDPHDLYNSVVASNEQLLAYARQLVLDRQYDLIHIHDWLAGPAGVALKYEWKVPLVTTIHATERGRHQGQICNYTSQQIDALEWQICHEAWRVIVCSNFMRNEVHRYFQQPQDKISVIPNGIDPARLHHCRPEERRTLRTRYAPNGERLLFYVGRIVHEKGLHVLLQAMPKILSRYPDVRLLVGGKNSRKMWPLAHELGVERSVVFLDFISDQERDMFYQIADAAIFPSLYEPFGIVALEAMALGCNVIASDVGGLGEVVQHLVNGLTVYPNDPDSIAWAVDQLFSNPTTAQQRRARALSMVRHHYNWSNIARQTSRVFETVVTERRQTDW</sequence>
<organism evidence="3 4">
    <name type="scientific">Litorilinea aerophila</name>
    <dbReference type="NCBI Taxonomy" id="1204385"/>
    <lineage>
        <taxon>Bacteria</taxon>
        <taxon>Bacillati</taxon>
        <taxon>Chloroflexota</taxon>
        <taxon>Caldilineae</taxon>
        <taxon>Caldilineales</taxon>
        <taxon>Caldilineaceae</taxon>
        <taxon>Litorilinea</taxon>
    </lineage>
</organism>
<accession>A0A540VIR0</accession>
<dbReference type="InterPro" id="IPR028098">
    <property type="entry name" value="Glyco_trans_4-like_N"/>
</dbReference>
<reference evidence="3 4" key="1">
    <citation type="submission" date="2019-06" db="EMBL/GenBank/DDBJ databases">
        <title>Genome sequence of Litorilinea aerophila BAA-2444.</title>
        <authorList>
            <person name="Maclea K.S."/>
            <person name="Maurais E.G."/>
            <person name="Iannazzi L.C."/>
        </authorList>
    </citation>
    <scope>NUCLEOTIDE SEQUENCE [LARGE SCALE GENOMIC DNA]</scope>
    <source>
        <strain evidence="3 4">ATCC BAA-2444</strain>
    </source>
</reference>
<dbReference type="CDD" id="cd03801">
    <property type="entry name" value="GT4_PimA-like"/>
    <property type="match status" value="1"/>
</dbReference>
<dbReference type="AlphaFoldDB" id="A0A540VIR0"/>
<comment type="caution">
    <text evidence="3">The sequence shown here is derived from an EMBL/GenBank/DDBJ whole genome shotgun (WGS) entry which is preliminary data.</text>
</comment>
<dbReference type="Gene3D" id="3.40.50.2000">
    <property type="entry name" value="Glycogen Phosphorylase B"/>
    <property type="match status" value="2"/>
</dbReference>
<evidence type="ECO:0000313" key="4">
    <source>
        <dbReference type="Proteomes" id="UP000317371"/>
    </source>
</evidence>
<evidence type="ECO:0000259" key="2">
    <source>
        <dbReference type="Pfam" id="PF13439"/>
    </source>
</evidence>
<protein>
    <submittedName>
        <fullName evidence="3">Glycosyltransferase family 4 protein</fullName>
    </submittedName>
</protein>
<dbReference type="Pfam" id="PF00534">
    <property type="entry name" value="Glycos_transf_1"/>
    <property type="match status" value="1"/>
</dbReference>
<dbReference type="EMBL" id="VIGC01000007">
    <property type="protein sequence ID" value="TQE96602.1"/>
    <property type="molecule type" value="Genomic_DNA"/>
</dbReference>
<dbReference type="Pfam" id="PF13439">
    <property type="entry name" value="Glyco_transf_4"/>
    <property type="match status" value="1"/>
</dbReference>
<dbReference type="GO" id="GO:0016757">
    <property type="term" value="F:glycosyltransferase activity"/>
    <property type="evidence" value="ECO:0007669"/>
    <property type="project" value="InterPro"/>
</dbReference>
<evidence type="ECO:0000313" key="3">
    <source>
        <dbReference type="EMBL" id="TQE96602.1"/>
    </source>
</evidence>
<gene>
    <name evidence="3" type="ORF">FKZ61_06835</name>
</gene>
<dbReference type="InParanoid" id="A0A540VIR0"/>
<dbReference type="PANTHER" id="PTHR12526">
    <property type="entry name" value="GLYCOSYLTRANSFERASE"/>
    <property type="match status" value="1"/>
</dbReference>